<dbReference type="RefSeq" id="WP_202747078.1">
    <property type="nucleotide sequence ID" value="NZ_JAESWC010000001.1"/>
</dbReference>
<dbReference type="Gene3D" id="3.40.630.30">
    <property type="match status" value="1"/>
</dbReference>
<dbReference type="PANTHER" id="PTHR43617">
    <property type="entry name" value="L-AMINO ACID N-ACETYLTRANSFERASE"/>
    <property type="match status" value="1"/>
</dbReference>
<dbReference type="InterPro" id="IPR000182">
    <property type="entry name" value="GNAT_dom"/>
</dbReference>
<evidence type="ECO:0000259" key="1">
    <source>
        <dbReference type="PROSITE" id="PS51186"/>
    </source>
</evidence>
<dbReference type="InterPro" id="IPR016181">
    <property type="entry name" value="Acyl_CoA_acyltransferase"/>
</dbReference>
<protein>
    <submittedName>
        <fullName evidence="2">GNAT family N-acetyltransferase</fullName>
    </submittedName>
</protein>
<dbReference type="PANTHER" id="PTHR43617:SF20">
    <property type="entry name" value="N-ALPHA-ACETYLTRANSFERASE RIMI"/>
    <property type="match status" value="1"/>
</dbReference>
<comment type="caution">
    <text evidence="2">The sequence shown here is derived from an EMBL/GenBank/DDBJ whole genome shotgun (WGS) entry which is preliminary data.</text>
</comment>
<dbReference type="PROSITE" id="PS51186">
    <property type="entry name" value="GNAT"/>
    <property type="match status" value="1"/>
</dbReference>
<keyword evidence="3" id="KW-1185">Reference proteome</keyword>
<reference evidence="2 3" key="1">
    <citation type="submission" date="2021-01" db="EMBL/GenBank/DDBJ databases">
        <title>Genome public.</title>
        <authorList>
            <person name="Liu C."/>
            <person name="Sun Q."/>
        </authorList>
    </citation>
    <scope>NUCLEOTIDE SEQUENCE [LARGE SCALE GENOMIC DNA]</scope>
    <source>
        <strain evidence="2 3">YIM B02515</strain>
    </source>
</reference>
<dbReference type="Pfam" id="PF00583">
    <property type="entry name" value="Acetyltransf_1"/>
    <property type="match status" value="1"/>
</dbReference>
<dbReference type="InterPro" id="IPR050276">
    <property type="entry name" value="MshD_Acetyltransferase"/>
</dbReference>
<evidence type="ECO:0000313" key="2">
    <source>
        <dbReference type="EMBL" id="MBL4934443.1"/>
    </source>
</evidence>
<name>A0ABS1T530_9CLOT</name>
<gene>
    <name evidence="2" type="ORF">JK636_01575</name>
</gene>
<dbReference type="SUPFAM" id="SSF55729">
    <property type="entry name" value="Acyl-CoA N-acyltransferases (Nat)"/>
    <property type="match status" value="1"/>
</dbReference>
<evidence type="ECO:0000313" key="3">
    <source>
        <dbReference type="Proteomes" id="UP000632377"/>
    </source>
</evidence>
<proteinExistence type="predicted"/>
<dbReference type="CDD" id="cd04301">
    <property type="entry name" value="NAT_SF"/>
    <property type="match status" value="1"/>
</dbReference>
<dbReference type="Proteomes" id="UP000632377">
    <property type="component" value="Unassembled WGS sequence"/>
</dbReference>
<sequence length="297" mass="33862">MRIEALKNERVQEFIDYCKKYRREVDESFLYDEDLEGFTPDLENPTYIIVDDGDKITAAASLIVDDYMKKGKKGRFRIFHSSSQQLEHYKMLLRSILNHTEGLDKIMVFSSIINKEFTSTLEKLNFNAERYSFFLLRESLDIPEVVLPKGYIIRSFQRGRDEEIWCEVRNSSFAKLLGSETPQTPEMISKMNSGKDYVEGGAMILYDGNKAVGVVRASKDEYEDLPALNIGPLAIIPEYQGKGLGKILLRAALAFAGKSGYSRTVLCVNAENDRAKALYLQEGFKQVEAVACYKYDI</sequence>
<organism evidence="2 3">
    <name type="scientific">Clostridium rhizosphaerae</name>
    <dbReference type="NCBI Taxonomy" id="2803861"/>
    <lineage>
        <taxon>Bacteria</taxon>
        <taxon>Bacillati</taxon>
        <taxon>Bacillota</taxon>
        <taxon>Clostridia</taxon>
        <taxon>Eubacteriales</taxon>
        <taxon>Clostridiaceae</taxon>
        <taxon>Clostridium</taxon>
    </lineage>
</organism>
<accession>A0ABS1T530</accession>
<dbReference type="EMBL" id="JAESWC010000001">
    <property type="protein sequence ID" value="MBL4934443.1"/>
    <property type="molecule type" value="Genomic_DNA"/>
</dbReference>
<feature type="domain" description="N-acetyltransferase" evidence="1">
    <location>
        <begin position="151"/>
        <end position="297"/>
    </location>
</feature>